<name>A0A7N2LLQ5_QUELO</name>
<dbReference type="EnsemblPlants" id="QL04p094165:mrna">
    <property type="protein sequence ID" value="QL04p094165:mrna"/>
    <property type="gene ID" value="QL04p094165"/>
</dbReference>
<evidence type="ECO:0000313" key="2">
    <source>
        <dbReference type="Proteomes" id="UP000594261"/>
    </source>
</evidence>
<dbReference type="PANTHER" id="PTHR21068">
    <property type="entry name" value="SPARTIN"/>
    <property type="match status" value="1"/>
</dbReference>
<dbReference type="EMBL" id="LRBV02000004">
    <property type="status" value="NOT_ANNOTATED_CDS"/>
    <property type="molecule type" value="Genomic_DNA"/>
</dbReference>
<reference evidence="1" key="2">
    <citation type="submission" date="2021-01" db="UniProtKB">
        <authorList>
            <consortium name="EnsemblPlants"/>
        </authorList>
    </citation>
    <scope>IDENTIFICATION</scope>
</reference>
<keyword evidence="2" id="KW-1185">Reference proteome</keyword>
<dbReference type="Gramene" id="QL04p094165:mrna">
    <property type="protein sequence ID" value="QL04p094165:mrna"/>
    <property type="gene ID" value="QL04p094165"/>
</dbReference>
<proteinExistence type="predicted"/>
<reference evidence="1 2" key="1">
    <citation type="journal article" date="2016" name="G3 (Bethesda)">
        <title>First Draft Assembly and Annotation of the Genome of a California Endemic Oak Quercus lobata Nee (Fagaceae).</title>
        <authorList>
            <person name="Sork V.L."/>
            <person name="Fitz-Gibbon S.T."/>
            <person name="Puiu D."/>
            <person name="Crepeau M."/>
            <person name="Gugger P.F."/>
            <person name="Sherman R."/>
            <person name="Stevens K."/>
            <person name="Langley C.H."/>
            <person name="Pellegrini M."/>
            <person name="Salzberg S.L."/>
        </authorList>
    </citation>
    <scope>NUCLEOTIDE SEQUENCE [LARGE SCALE GENOMIC DNA]</scope>
    <source>
        <strain evidence="1 2">cv. SW786</strain>
    </source>
</reference>
<dbReference type="Proteomes" id="UP000594261">
    <property type="component" value="Chromosome 4"/>
</dbReference>
<sequence length="85" mass="9287">MIEKVATGVLSGVVKVSGFLTGSVANSRVGKKFFGLLPREIVLASLDGFIPGWNYVLTVLPKSICLIESIIHDIRLVGWLYITLR</sequence>
<dbReference type="InterPro" id="IPR045036">
    <property type="entry name" value="Spartin-like"/>
</dbReference>
<dbReference type="AlphaFoldDB" id="A0A7N2LLQ5"/>
<accession>A0A7N2LLQ5</accession>
<dbReference type="GO" id="GO:0005886">
    <property type="term" value="C:plasma membrane"/>
    <property type="evidence" value="ECO:0007669"/>
    <property type="project" value="TreeGrafter"/>
</dbReference>
<organism evidence="1 2">
    <name type="scientific">Quercus lobata</name>
    <name type="common">Valley oak</name>
    <dbReference type="NCBI Taxonomy" id="97700"/>
    <lineage>
        <taxon>Eukaryota</taxon>
        <taxon>Viridiplantae</taxon>
        <taxon>Streptophyta</taxon>
        <taxon>Embryophyta</taxon>
        <taxon>Tracheophyta</taxon>
        <taxon>Spermatophyta</taxon>
        <taxon>Magnoliopsida</taxon>
        <taxon>eudicotyledons</taxon>
        <taxon>Gunneridae</taxon>
        <taxon>Pentapetalae</taxon>
        <taxon>rosids</taxon>
        <taxon>fabids</taxon>
        <taxon>Fagales</taxon>
        <taxon>Fagaceae</taxon>
        <taxon>Quercus</taxon>
    </lineage>
</organism>
<evidence type="ECO:0000313" key="1">
    <source>
        <dbReference type="EnsemblPlants" id="QL04p094165:mrna"/>
    </source>
</evidence>
<dbReference type="InParanoid" id="A0A7N2LLQ5"/>
<dbReference type="PANTHER" id="PTHR21068:SF43">
    <property type="entry name" value="SPARTIN"/>
    <property type="match status" value="1"/>
</dbReference>
<protein>
    <submittedName>
        <fullName evidence="1">Uncharacterized protein</fullName>
    </submittedName>
</protein>